<protein>
    <submittedName>
        <fullName evidence="2">Membrane protein</fullName>
    </submittedName>
</protein>
<evidence type="ECO:0000313" key="3">
    <source>
        <dbReference type="Proteomes" id="UP000030140"/>
    </source>
</evidence>
<organism evidence="2 3">
    <name type="scientific">Dokdonia donghaensis DSW-1</name>
    <dbReference type="NCBI Taxonomy" id="1300343"/>
    <lineage>
        <taxon>Bacteria</taxon>
        <taxon>Pseudomonadati</taxon>
        <taxon>Bacteroidota</taxon>
        <taxon>Flavobacteriia</taxon>
        <taxon>Flavobacteriales</taxon>
        <taxon>Flavobacteriaceae</taxon>
        <taxon>Dokdonia</taxon>
    </lineage>
</organism>
<keyword evidence="1" id="KW-1133">Transmembrane helix</keyword>
<feature type="transmembrane region" description="Helical" evidence="1">
    <location>
        <begin position="41"/>
        <end position="60"/>
    </location>
</feature>
<proteinExistence type="predicted"/>
<gene>
    <name evidence="2" type="ORF">NV36_11355</name>
</gene>
<dbReference type="Proteomes" id="UP000030140">
    <property type="component" value="Unassembled WGS sequence"/>
</dbReference>
<dbReference type="RefSeq" id="WP_035327366.1">
    <property type="nucleotide sequence ID" value="NZ_CP015125.1"/>
</dbReference>
<feature type="transmembrane region" description="Helical" evidence="1">
    <location>
        <begin position="12"/>
        <end position="29"/>
    </location>
</feature>
<evidence type="ECO:0000256" key="1">
    <source>
        <dbReference type="SAM" id="Phobius"/>
    </source>
</evidence>
<comment type="caution">
    <text evidence="2">The sequence shown here is derived from an EMBL/GenBank/DDBJ whole genome shotgun (WGS) entry which is preliminary data.</text>
</comment>
<reference evidence="2 3" key="1">
    <citation type="submission" date="2014-10" db="EMBL/GenBank/DDBJ databases">
        <title>Draft genome sequence of the proteorhodopsin-containing marine bacterium Dokdonia donghaensis.</title>
        <authorList>
            <person name="Gomez-Consarnau L."/>
            <person name="Gonzalez J.M."/>
            <person name="Riedel T."/>
            <person name="Jaenicke S."/>
            <person name="Wagner-Doebler I."/>
            <person name="Fuhrman J.A."/>
        </authorList>
    </citation>
    <scope>NUCLEOTIDE SEQUENCE [LARGE SCALE GENOMIC DNA]</scope>
    <source>
        <strain evidence="2 3">DSW-1</strain>
    </source>
</reference>
<dbReference type="Pfam" id="PF19589">
    <property type="entry name" value="DUF6095"/>
    <property type="match status" value="1"/>
</dbReference>
<sequence>MHTNKEKLLKGVKLMGGTLLLLITAPIVLNSSFKNQDHPMFIPVLGIGIVLLVAAIYFGFKGIRTLMGALFND</sequence>
<dbReference type="KEGG" id="ddo:I597_1150"/>
<dbReference type="OrthoDB" id="1447634at2"/>
<keyword evidence="1" id="KW-0812">Transmembrane</keyword>
<keyword evidence="3" id="KW-1185">Reference proteome</keyword>
<name>A0A0A2GYJ1_9FLAO</name>
<dbReference type="AlphaFoldDB" id="A0A0A2GYJ1"/>
<keyword evidence="1" id="KW-0472">Membrane</keyword>
<dbReference type="PATRIC" id="fig|1300343.5.peg.1161"/>
<evidence type="ECO:0000313" key="2">
    <source>
        <dbReference type="EMBL" id="KGO07371.1"/>
    </source>
</evidence>
<dbReference type="EMBL" id="JSAQ01000001">
    <property type="protein sequence ID" value="KGO07371.1"/>
    <property type="molecule type" value="Genomic_DNA"/>
</dbReference>
<accession>A0A0A2GYJ1</accession>
<dbReference type="InterPro" id="IPR046077">
    <property type="entry name" value="DUF6095"/>
</dbReference>